<dbReference type="GO" id="GO:0003677">
    <property type="term" value="F:DNA binding"/>
    <property type="evidence" value="ECO:0007669"/>
    <property type="project" value="UniProtKB-KW"/>
</dbReference>
<organism evidence="6 7">
    <name type="scientific">Vulgatibacter incomptus</name>
    <dbReference type="NCBI Taxonomy" id="1391653"/>
    <lineage>
        <taxon>Bacteria</taxon>
        <taxon>Pseudomonadati</taxon>
        <taxon>Myxococcota</taxon>
        <taxon>Myxococcia</taxon>
        <taxon>Myxococcales</taxon>
        <taxon>Cystobacterineae</taxon>
        <taxon>Vulgatibacteraceae</taxon>
        <taxon>Vulgatibacter</taxon>
    </lineage>
</organism>
<dbReference type="Proteomes" id="UP000055590">
    <property type="component" value="Chromosome"/>
</dbReference>
<sequence>MRSADQATEPCCPPANDQSDLRPVEGDEADEELAGLAKALGHPARVKILRILIRKDACICGDIVEELPLAQSTVSQHLKVLKGAGLIRGEVDGPRVCYCIEPSALRRLRALVGGL</sequence>
<accession>A0A0K1PGT4</accession>
<evidence type="ECO:0000256" key="3">
    <source>
        <dbReference type="ARBA" id="ARBA00023163"/>
    </source>
</evidence>
<dbReference type="SMART" id="SM00418">
    <property type="entry name" value="HTH_ARSR"/>
    <property type="match status" value="1"/>
</dbReference>
<proteinExistence type="predicted"/>
<dbReference type="STRING" id="1391653.AKJ08_3094"/>
<evidence type="ECO:0000259" key="5">
    <source>
        <dbReference type="PROSITE" id="PS50987"/>
    </source>
</evidence>
<dbReference type="OrthoDB" id="9800049at2"/>
<dbReference type="InterPro" id="IPR051081">
    <property type="entry name" value="HTH_MetalResp_TranReg"/>
</dbReference>
<dbReference type="SUPFAM" id="SSF46785">
    <property type="entry name" value="Winged helix' DNA-binding domain"/>
    <property type="match status" value="1"/>
</dbReference>
<dbReference type="PANTHER" id="PTHR33154:SF15">
    <property type="entry name" value="REGULATORY PROTEIN ARSR"/>
    <property type="match status" value="1"/>
</dbReference>
<keyword evidence="1" id="KW-0805">Transcription regulation</keyword>
<dbReference type="EMBL" id="CP012332">
    <property type="protein sequence ID" value="AKU92707.1"/>
    <property type="molecule type" value="Genomic_DNA"/>
</dbReference>
<evidence type="ECO:0000256" key="1">
    <source>
        <dbReference type="ARBA" id="ARBA00023015"/>
    </source>
</evidence>
<dbReference type="CDD" id="cd00090">
    <property type="entry name" value="HTH_ARSR"/>
    <property type="match status" value="1"/>
</dbReference>
<dbReference type="GO" id="GO:0003700">
    <property type="term" value="F:DNA-binding transcription factor activity"/>
    <property type="evidence" value="ECO:0007669"/>
    <property type="project" value="InterPro"/>
</dbReference>
<evidence type="ECO:0000313" key="6">
    <source>
        <dbReference type="EMBL" id="AKU92707.1"/>
    </source>
</evidence>
<dbReference type="NCBIfam" id="NF033788">
    <property type="entry name" value="HTH_metalloreg"/>
    <property type="match status" value="1"/>
</dbReference>
<dbReference type="InterPro" id="IPR036388">
    <property type="entry name" value="WH-like_DNA-bd_sf"/>
</dbReference>
<dbReference type="PANTHER" id="PTHR33154">
    <property type="entry name" value="TRANSCRIPTIONAL REGULATOR, ARSR FAMILY"/>
    <property type="match status" value="1"/>
</dbReference>
<keyword evidence="3" id="KW-0804">Transcription</keyword>
<dbReference type="PRINTS" id="PR00778">
    <property type="entry name" value="HTHARSR"/>
</dbReference>
<keyword evidence="7" id="KW-1185">Reference proteome</keyword>
<dbReference type="RefSeq" id="WP_050726841.1">
    <property type="nucleotide sequence ID" value="NZ_CP012332.1"/>
</dbReference>
<gene>
    <name evidence="6" type="ORF">AKJ08_3094</name>
</gene>
<dbReference type="PROSITE" id="PS50987">
    <property type="entry name" value="HTH_ARSR_2"/>
    <property type="match status" value="1"/>
</dbReference>
<dbReference type="InterPro" id="IPR036390">
    <property type="entry name" value="WH_DNA-bd_sf"/>
</dbReference>
<evidence type="ECO:0000313" key="7">
    <source>
        <dbReference type="Proteomes" id="UP000055590"/>
    </source>
</evidence>
<feature type="domain" description="HTH arsR-type" evidence="5">
    <location>
        <begin position="25"/>
        <end position="115"/>
    </location>
</feature>
<evidence type="ECO:0000256" key="2">
    <source>
        <dbReference type="ARBA" id="ARBA00023125"/>
    </source>
</evidence>
<dbReference type="InterPro" id="IPR011991">
    <property type="entry name" value="ArsR-like_HTH"/>
</dbReference>
<keyword evidence="2" id="KW-0238">DNA-binding</keyword>
<name>A0A0K1PGT4_9BACT</name>
<dbReference type="AlphaFoldDB" id="A0A0K1PGT4"/>
<evidence type="ECO:0000256" key="4">
    <source>
        <dbReference type="SAM" id="MobiDB-lite"/>
    </source>
</evidence>
<dbReference type="InterPro" id="IPR001845">
    <property type="entry name" value="HTH_ArsR_DNA-bd_dom"/>
</dbReference>
<feature type="region of interest" description="Disordered" evidence="4">
    <location>
        <begin position="1"/>
        <end position="27"/>
    </location>
</feature>
<dbReference type="KEGG" id="vin:AKJ08_3094"/>
<reference evidence="6 7" key="1">
    <citation type="submission" date="2015-08" db="EMBL/GenBank/DDBJ databases">
        <authorList>
            <person name="Babu N.S."/>
            <person name="Beckwith C.J."/>
            <person name="Beseler K.G."/>
            <person name="Brison A."/>
            <person name="Carone J.V."/>
            <person name="Caskin T.P."/>
            <person name="Diamond M."/>
            <person name="Durham M.E."/>
            <person name="Foxe J.M."/>
            <person name="Go M."/>
            <person name="Henderson B.A."/>
            <person name="Jones I.B."/>
            <person name="McGettigan J.A."/>
            <person name="Micheletti S.J."/>
            <person name="Nasrallah M.E."/>
            <person name="Ortiz D."/>
            <person name="Piller C.R."/>
            <person name="Privatt S.R."/>
            <person name="Schneider S.L."/>
            <person name="Sharp S."/>
            <person name="Smith T.C."/>
            <person name="Stanton J.D."/>
            <person name="Ullery H.E."/>
            <person name="Wilson R.J."/>
            <person name="Serrano M.G."/>
            <person name="Buck G."/>
            <person name="Lee V."/>
            <person name="Wang Y."/>
            <person name="Carvalho R."/>
            <person name="Voegtly L."/>
            <person name="Shi R."/>
            <person name="Duckworth R."/>
            <person name="Johnson A."/>
            <person name="Loviza R."/>
            <person name="Walstead R."/>
            <person name="Shah Z."/>
            <person name="Kiflezghi M."/>
            <person name="Wade K."/>
            <person name="Ball S.L."/>
            <person name="Bradley K.W."/>
            <person name="Asai D.J."/>
            <person name="Bowman C.A."/>
            <person name="Russell D.A."/>
            <person name="Pope W.H."/>
            <person name="Jacobs-Sera D."/>
            <person name="Hendrix R.W."/>
            <person name="Hatfull G.F."/>
        </authorList>
    </citation>
    <scope>NUCLEOTIDE SEQUENCE [LARGE SCALE GENOMIC DNA]</scope>
    <source>
        <strain evidence="6 7">DSM 27710</strain>
    </source>
</reference>
<dbReference type="Pfam" id="PF01022">
    <property type="entry name" value="HTH_5"/>
    <property type="match status" value="1"/>
</dbReference>
<dbReference type="Gene3D" id="1.10.10.10">
    <property type="entry name" value="Winged helix-like DNA-binding domain superfamily/Winged helix DNA-binding domain"/>
    <property type="match status" value="1"/>
</dbReference>
<protein>
    <submittedName>
        <fullName evidence="6">Arsenical resistance operon repressor</fullName>
    </submittedName>
</protein>